<dbReference type="Gene3D" id="3.10.620.30">
    <property type="match status" value="1"/>
</dbReference>
<evidence type="ECO:0000259" key="3">
    <source>
        <dbReference type="Pfam" id="PF12969"/>
    </source>
</evidence>
<dbReference type="InterPro" id="IPR024618">
    <property type="entry name" value="DUF3857"/>
</dbReference>
<keyword evidence="5" id="KW-1185">Reference proteome</keyword>
<dbReference type="Gene3D" id="2.60.40.3140">
    <property type="match status" value="1"/>
</dbReference>
<evidence type="ECO:0000313" key="5">
    <source>
        <dbReference type="Proteomes" id="UP000247681"/>
    </source>
</evidence>
<dbReference type="AlphaFoldDB" id="A0A2V4C0M0"/>
<sequence length="676" mass="77300">MKFIKFFSFLFVLFIFTQTTAQEFKLGKVSVAELEQKKHPKDSSAAAAILYKRGTATIEYNEQDGFVLVTKVDARIKIYKKEGYDWANQSVTYYNVSNDSREKVDFSDVNTFNLVNGKVEKTKLKSDGVFNEQVNKYRGRKKITMPNVKEGSVLEYSYTVRTSNIGMMRDWAFQTSIPVNYSEYVTYIPEYYIFNVRQKGYIFPKVTAGKNNKSIFINSKERYSVGGFGGATRTEFSQDKIDYMEAETTYIAEDLPAMKEESFVNNIDNYTSSLEQELSMVKFPNSPIKTFSTDWNSVAKTIYEYDDFGPELNKTGYFEDDLKTLLAGVTTPEEKILVILNHVKSNVKWDKYYGYSCDKGVRKAYQEKSGNVAEINLMLTAMLRHAGLTANPVLVSTRSNGVALFPNRTAYNYVIAAVETEKGYILLDASDKLSVPNVLPLRTLNWYGRLIRKDGTSEQINLMPKKPSSDVVFMNYSIDADGKVTGKTRRQCTDYNAMITRENILSSKEDEYLEKLENQNNKIEISEYSKINEKDILMPIVETYSFTGNDLCEVIGGKIYVSPMLFFANEKNPFNQETREYPVDFGFPFLDKYNITIKIPDGFAVETLPVPVAVNMEDNLGTFKFNIAVSENNTLQMIISHQINEAIVSTEQYEMLKDYYKAMIAKESEKIVLKKI</sequence>
<protein>
    <submittedName>
        <fullName evidence="4">Transglutaminase</fullName>
    </submittedName>
</protein>
<feature type="domain" description="Transglutaminase-like" evidence="2">
    <location>
        <begin position="326"/>
        <end position="429"/>
    </location>
</feature>
<dbReference type="Gene3D" id="2.60.120.1130">
    <property type="match status" value="1"/>
</dbReference>
<dbReference type="RefSeq" id="WP_110347556.1">
    <property type="nucleotide sequence ID" value="NZ_QJHL01000003.1"/>
</dbReference>
<proteinExistence type="predicted"/>
<dbReference type="InterPro" id="IPR002931">
    <property type="entry name" value="Transglutaminase-like"/>
</dbReference>
<keyword evidence="1" id="KW-0732">Signal</keyword>
<feature type="domain" description="DUF3857" evidence="3">
    <location>
        <begin position="72"/>
        <end position="200"/>
    </location>
</feature>
<dbReference type="Proteomes" id="UP000247681">
    <property type="component" value="Unassembled WGS sequence"/>
</dbReference>
<dbReference type="EMBL" id="QJHL01000003">
    <property type="protein sequence ID" value="PXY44841.1"/>
    <property type="molecule type" value="Genomic_DNA"/>
</dbReference>
<evidence type="ECO:0000259" key="2">
    <source>
        <dbReference type="Pfam" id="PF01841"/>
    </source>
</evidence>
<reference evidence="4 5" key="1">
    <citation type="submission" date="2018-05" db="EMBL/GenBank/DDBJ databases">
        <title>Flavobacterium sp. strain IMCC34758, incomplete genome.</title>
        <authorList>
            <person name="Joung Y."/>
        </authorList>
    </citation>
    <scope>NUCLEOTIDE SEQUENCE [LARGE SCALE GENOMIC DNA]</scope>
    <source>
        <strain evidence="4 5">IMCC34758</strain>
    </source>
</reference>
<organism evidence="4 5">
    <name type="scientific">Flavobacterium hydrophilum</name>
    <dbReference type="NCBI Taxonomy" id="2211445"/>
    <lineage>
        <taxon>Bacteria</taxon>
        <taxon>Pseudomonadati</taxon>
        <taxon>Bacteroidota</taxon>
        <taxon>Flavobacteriia</taxon>
        <taxon>Flavobacteriales</taxon>
        <taxon>Flavobacteriaceae</taxon>
        <taxon>Flavobacterium</taxon>
    </lineage>
</organism>
<name>A0A2V4C0M0_9FLAO</name>
<comment type="caution">
    <text evidence="4">The sequence shown here is derived from an EMBL/GenBank/DDBJ whole genome shotgun (WGS) entry which is preliminary data.</text>
</comment>
<dbReference type="SUPFAM" id="SSF54001">
    <property type="entry name" value="Cysteine proteinases"/>
    <property type="match status" value="1"/>
</dbReference>
<dbReference type="OrthoDB" id="98874at2"/>
<evidence type="ECO:0000313" key="4">
    <source>
        <dbReference type="EMBL" id="PXY44841.1"/>
    </source>
</evidence>
<feature type="signal peptide" evidence="1">
    <location>
        <begin position="1"/>
        <end position="21"/>
    </location>
</feature>
<dbReference type="Pfam" id="PF01841">
    <property type="entry name" value="Transglut_core"/>
    <property type="match status" value="1"/>
</dbReference>
<dbReference type="Pfam" id="PF12969">
    <property type="entry name" value="DUF3857"/>
    <property type="match status" value="1"/>
</dbReference>
<dbReference type="InterPro" id="IPR038765">
    <property type="entry name" value="Papain-like_cys_pep_sf"/>
</dbReference>
<gene>
    <name evidence="4" type="ORF">DMB68_15440</name>
</gene>
<evidence type="ECO:0000256" key="1">
    <source>
        <dbReference type="SAM" id="SignalP"/>
    </source>
</evidence>
<accession>A0A2V4C0M0</accession>
<feature type="chain" id="PRO_5015854118" evidence="1">
    <location>
        <begin position="22"/>
        <end position="676"/>
    </location>
</feature>